<evidence type="ECO:0000313" key="2">
    <source>
        <dbReference type="Proteomes" id="UP000008143"/>
    </source>
</evidence>
<dbReference type="Proteomes" id="UP000008143">
    <property type="component" value="Chromosome 1"/>
</dbReference>
<name>A0A8J0T5P8_XENTR</name>
<keyword evidence="2" id="KW-1185">Reference proteome</keyword>
<evidence type="ECO:0000313" key="3">
    <source>
        <dbReference type="RefSeq" id="XP_017952364.2"/>
    </source>
</evidence>
<sequence>MHLKPITALEPKERTIQRIVVDLRPALGQVQDTKEEEYNSSDSSCDGPPLVWDKRSKQGEAVKEQQEILSPSHGTTSEEFRMFLPPIVQSQVEHVESSVKLTRLSLASVSNNGAITCHPEDKSGILPPVCFPKIIVSQEPIKKTYENRGQQRNMSAGWLGVEKMQLPLSELLKVLSKQTEYRHHTFINQVLHTLRERRHRMLEESGEHHAMT</sequence>
<dbReference type="GeneID" id="101734868"/>
<dbReference type="Xenbase" id="XB-GENE-29088107">
    <property type="gene designation" value="LOC101734868"/>
</dbReference>
<dbReference type="AlphaFoldDB" id="A0A8J0T5P8"/>
<evidence type="ECO:0000313" key="4">
    <source>
        <dbReference type="Xenbase" id="XB-GENE-29088107"/>
    </source>
</evidence>
<reference evidence="3" key="1">
    <citation type="submission" date="2025-08" db="UniProtKB">
        <authorList>
            <consortium name="RefSeq"/>
        </authorList>
    </citation>
    <scope>IDENTIFICATION</scope>
    <source>
        <strain evidence="3">Nigerian</strain>
        <tissue evidence="3">Liver and blood</tissue>
    </source>
</reference>
<protein>
    <submittedName>
        <fullName evidence="3">Uncharacterized protein LOC101734868</fullName>
    </submittedName>
</protein>
<gene>
    <name evidence="3 4" type="primary">LOC101734868</name>
</gene>
<organism evidence="2 3">
    <name type="scientific">Xenopus tropicalis</name>
    <name type="common">Western clawed frog</name>
    <name type="synonym">Silurana tropicalis</name>
    <dbReference type="NCBI Taxonomy" id="8364"/>
    <lineage>
        <taxon>Eukaryota</taxon>
        <taxon>Metazoa</taxon>
        <taxon>Chordata</taxon>
        <taxon>Craniata</taxon>
        <taxon>Vertebrata</taxon>
        <taxon>Euteleostomi</taxon>
        <taxon>Amphibia</taxon>
        <taxon>Batrachia</taxon>
        <taxon>Anura</taxon>
        <taxon>Pipoidea</taxon>
        <taxon>Pipidae</taxon>
        <taxon>Xenopodinae</taxon>
        <taxon>Xenopus</taxon>
        <taxon>Silurana</taxon>
    </lineage>
</organism>
<proteinExistence type="predicted"/>
<evidence type="ECO:0000256" key="1">
    <source>
        <dbReference type="SAM" id="MobiDB-lite"/>
    </source>
</evidence>
<dbReference type="OrthoDB" id="9904016at2759"/>
<accession>A0A8J0T5P8</accession>
<dbReference type="KEGG" id="xtr:101734868"/>
<dbReference type="RefSeq" id="XP_017952364.2">
    <property type="nucleotide sequence ID" value="XM_018096875.2"/>
</dbReference>
<dbReference type="AGR" id="Xenbase:XB-GENE-29088107"/>
<feature type="region of interest" description="Disordered" evidence="1">
    <location>
        <begin position="30"/>
        <end position="52"/>
    </location>
</feature>
<dbReference type="OMA" id="HHTFINQ"/>